<sequence length="105" mass="11974">MASKENAVKKTLDVITKMQEVTLAQCHAAERIIKSVQKKIDDGELNTESIEAEVKKLSKEAYKAIENYALEILKIIQENNETEQFLHEEYDVALGLVHQKGLFKK</sequence>
<name>A0ABS6E7C4_9FIRM</name>
<keyword evidence="2" id="KW-1185">Reference proteome</keyword>
<reference evidence="1 2" key="1">
    <citation type="submission" date="2021-06" db="EMBL/GenBank/DDBJ databases">
        <authorList>
            <person name="Sun Q."/>
            <person name="Li D."/>
        </authorList>
    </citation>
    <scope>NUCLEOTIDE SEQUENCE [LARGE SCALE GENOMIC DNA]</scope>
    <source>
        <strain evidence="1 2">MSJ-40</strain>
    </source>
</reference>
<protein>
    <submittedName>
        <fullName evidence="1">Uncharacterized protein</fullName>
    </submittedName>
</protein>
<dbReference type="RefSeq" id="WP_216519345.1">
    <property type="nucleotide sequence ID" value="NZ_JAHLPM010000007.1"/>
</dbReference>
<organism evidence="1 2">
    <name type="scientific">Tissierella simiarum</name>
    <dbReference type="NCBI Taxonomy" id="2841534"/>
    <lineage>
        <taxon>Bacteria</taxon>
        <taxon>Bacillati</taxon>
        <taxon>Bacillota</taxon>
        <taxon>Tissierellia</taxon>
        <taxon>Tissierellales</taxon>
        <taxon>Tissierellaceae</taxon>
        <taxon>Tissierella</taxon>
    </lineage>
</organism>
<evidence type="ECO:0000313" key="2">
    <source>
        <dbReference type="Proteomes" id="UP000749471"/>
    </source>
</evidence>
<accession>A0ABS6E7C4</accession>
<dbReference type="Proteomes" id="UP000749471">
    <property type="component" value="Unassembled WGS sequence"/>
</dbReference>
<dbReference type="EMBL" id="JAHLPM010000007">
    <property type="protein sequence ID" value="MBU5438325.1"/>
    <property type="molecule type" value="Genomic_DNA"/>
</dbReference>
<proteinExistence type="predicted"/>
<gene>
    <name evidence="1" type="ORF">KQI42_09910</name>
</gene>
<comment type="caution">
    <text evidence="1">The sequence shown here is derived from an EMBL/GenBank/DDBJ whole genome shotgun (WGS) entry which is preliminary data.</text>
</comment>
<evidence type="ECO:0000313" key="1">
    <source>
        <dbReference type="EMBL" id="MBU5438325.1"/>
    </source>
</evidence>